<feature type="transmembrane region" description="Helical" evidence="6">
    <location>
        <begin position="308"/>
        <end position="332"/>
    </location>
</feature>
<keyword evidence="4 6" id="KW-1133">Transmembrane helix</keyword>
<feature type="transmembrane region" description="Helical" evidence="6">
    <location>
        <begin position="36"/>
        <end position="55"/>
    </location>
</feature>
<gene>
    <name evidence="7" type="ORF">IAD18_05055</name>
</gene>
<reference evidence="7" key="1">
    <citation type="submission" date="2020-10" db="EMBL/GenBank/DDBJ databases">
        <authorList>
            <person name="Gilroy R."/>
        </authorList>
    </citation>
    <scope>NUCLEOTIDE SEQUENCE</scope>
    <source>
        <strain evidence="7">17073</strain>
    </source>
</reference>
<name>A0A9D1IL94_9BACT</name>
<dbReference type="Proteomes" id="UP000824076">
    <property type="component" value="Unassembled WGS sequence"/>
</dbReference>
<evidence type="ECO:0000256" key="2">
    <source>
        <dbReference type="ARBA" id="ARBA00022475"/>
    </source>
</evidence>
<feature type="transmembrane region" description="Helical" evidence="6">
    <location>
        <begin position="230"/>
        <end position="252"/>
    </location>
</feature>
<evidence type="ECO:0000256" key="6">
    <source>
        <dbReference type="SAM" id="Phobius"/>
    </source>
</evidence>
<dbReference type="AlphaFoldDB" id="A0A9D1IL94"/>
<feature type="transmembrane region" description="Helical" evidence="6">
    <location>
        <begin position="12"/>
        <end position="30"/>
    </location>
</feature>
<comment type="caution">
    <text evidence="7">The sequence shown here is derived from an EMBL/GenBank/DDBJ whole genome shotgun (WGS) entry which is preliminary data.</text>
</comment>
<dbReference type="EMBL" id="DVMS01000145">
    <property type="protein sequence ID" value="HIU39015.1"/>
    <property type="molecule type" value="Genomic_DNA"/>
</dbReference>
<proteinExistence type="predicted"/>
<dbReference type="GO" id="GO:0005886">
    <property type="term" value="C:plasma membrane"/>
    <property type="evidence" value="ECO:0007669"/>
    <property type="project" value="UniProtKB-SubCell"/>
</dbReference>
<feature type="transmembrane region" description="Helical" evidence="6">
    <location>
        <begin position="344"/>
        <end position="361"/>
    </location>
</feature>
<evidence type="ECO:0000313" key="8">
    <source>
        <dbReference type="Proteomes" id="UP000824076"/>
    </source>
</evidence>
<sequence>MGNATRRTYGHILKWTSFFGGIQIFSLLASLARNKIAAVLLGPMGLGFISLYNAAIKLLNESTNFGISFSAVRTVAEYADGSDDARLLSAVQTIRLWSVATALFGVVVCCLLSPFLSMIYFETPAEWGRFLLLSPIVFLLAVTGGELAILKGMRRLRQIAMQSVVNACACIFVTVPFFYLWGLDGIIPALIAVSVTTAITVLWFSFNLFPYRFSSPLRRVFHDGFGMLRMGVAFVFAGILGAGTEFVVRAFIMQIGSVADVGLYNAGYVITVTYASVIFTSMESDYFPRLSAVNRHKIKANDTVNRQIEVLMLLLSPLLSAFLLLLPIVLPLLYSTDFLVVTDMVRFGILSMMLRAIMLPMEYLSLAKGRSKVYLITEAFYDIAMVSAVTIGYYLEGLTGAGVGLLVASGLGLVFDCCVCKCFYRFFIDKSAIKIICIQFLMIIATYCVVVFSHGVCYWVFGGLCFLLSAIVSYCIFRRTNDTPPHIRS</sequence>
<dbReference type="InterPro" id="IPR050833">
    <property type="entry name" value="Poly_Biosynth_Transport"/>
</dbReference>
<evidence type="ECO:0000313" key="7">
    <source>
        <dbReference type="EMBL" id="HIU39015.1"/>
    </source>
</evidence>
<evidence type="ECO:0000256" key="1">
    <source>
        <dbReference type="ARBA" id="ARBA00004651"/>
    </source>
</evidence>
<dbReference type="InterPro" id="IPR002797">
    <property type="entry name" value="Polysacc_synth"/>
</dbReference>
<dbReference type="Pfam" id="PF01943">
    <property type="entry name" value="Polysacc_synt"/>
    <property type="match status" value="1"/>
</dbReference>
<feature type="transmembrane region" description="Helical" evidence="6">
    <location>
        <begin position="431"/>
        <end position="452"/>
    </location>
</feature>
<feature type="transmembrane region" description="Helical" evidence="6">
    <location>
        <begin position="159"/>
        <end position="180"/>
    </location>
</feature>
<keyword evidence="5 6" id="KW-0472">Membrane</keyword>
<comment type="subcellular location">
    <subcellularLocation>
        <location evidence="1">Cell membrane</location>
        <topology evidence="1">Multi-pass membrane protein</topology>
    </subcellularLocation>
</comment>
<feature type="transmembrane region" description="Helical" evidence="6">
    <location>
        <begin position="127"/>
        <end position="147"/>
    </location>
</feature>
<dbReference type="PANTHER" id="PTHR30250">
    <property type="entry name" value="PST FAMILY PREDICTED COLANIC ACID TRANSPORTER"/>
    <property type="match status" value="1"/>
</dbReference>
<evidence type="ECO:0000256" key="3">
    <source>
        <dbReference type="ARBA" id="ARBA00022692"/>
    </source>
</evidence>
<keyword evidence="2" id="KW-1003">Cell membrane</keyword>
<feature type="transmembrane region" description="Helical" evidence="6">
    <location>
        <begin position="186"/>
        <end position="209"/>
    </location>
</feature>
<evidence type="ECO:0000256" key="4">
    <source>
        <dbReference type="ARBA" id="ARBA00022989"/>
    </source>
</evidence>
<feature type="transmembrane region" description="Helical" evidence="6">
    <location>
        <begin position="373"/>
        <end position="395"/>
    </location>
</feature>
<organism evidence="7 8">
    <name type="scientific">Candidatus Limisoma intestinavium</name>
    <dbReference type="NCBI Taxonomy" id="2840856"/>
    <lineage>
        <taxon>Bacteria</taxon>
        <taxon>Pseudomonadati</taxon>
        <taxon>Bacteroidota</taxon>
        <taxon>Bacteroidia</taxon>
        <taxon>Bacteroidales</taxon>
        <taxon>Candidatus Limisoma</taxon>
    </lineage>
</organism>
<reference evidence="7" key="2">
    <citation type="journal article" date="2021" name="PeerJ">
        <title>Extensive microbial diversity within the chicken gut microbiome revealed by metagenomics and culture.</title>
        <authorList>
            <person name="Gilroy R."/>
            <person name="Ravi A."/>
            <person name="Getino M."/>
            <person name="Pursley I."/>
            <person name="Horton D.L."/>
            <person name="Alikhan N.F."/>
            <person name="Baker D."/>
            <person name="Gharbi K."/>
            <person name="Hall N."/>
            <person name="Watson M."/>
            <person name="Adriaenssens E.M."/>
            <person name="Foster-Nyarko E."/>
            <person name="Jarju S."/>
            <person name="Secka A."/>
            <person name="Antonio M."/>
            <person name="Oren A."/>
            <person name="Chaudhuri R.R."/>
            <person name="La Ragione R."/>
            <person name="Hildebrand F."/>
            <person name="Pallen M.J."/>
        </authorList>
    </citation>
    <scope>NUCLEOTIDE SEQUENCE</scope>
    <source>
        <strain evidence="7">17073</strain>
    </source>
</reference>
<feature type="transmembrane region" description="Helical" evidence="6">
    <location>
        <begin position="401"/>
        <end position="424"/>
    </location>
</feature>
<dbReference type="PANTHER" id="PTHR30250:SF11">
    <property type="entry name" value="O-ANTIGEN TRANSPORTER-RELATED"/>
    <property type="match status" value="1"/>
</dbReference>
<keyword evidence="3 6" id="KW-0812">Transmembrane</keyword>
<feature type="transmembrane region" description="Helical" evidence="6">
    <location>
        <begin position="96"/>
        <end position="121"/>
    </location>
</feature>
<evidence type="ECO:0000256" key="5">
    <source>
        <dbReference type="ARBA" id="ARBA00023136"/>
    </source>
</evidence>
<accession>A0A9D1IL94</accession>
<protein>
    <submittedName>
        <fullName evidence="7">Oligosaccharide flippase family protein</fullName>
    </submittedName>
</protein>
<feature type="transmembrane region" description="Helical" evidence="6">
    <location>
        <begin position="264"/>
        <end position="287"/>
    </location>
</feature>
<feature type="transmembrane region" description="Helical" evidence="6">
    <location>
        <begin position="458"/>
        <end position="477"/>
    </location>
</feature>